<evidence type="ECO:0008006" key="4">
    <source>
        <dbReference type="Google" id="ProtNLM"/>
    </source>
</evidence>
<name>A0A923RKR4_9BACI</name>
<dbReference type="InterPro" id="IPR014717">
    <property type="entry name" value="Transl_elong_EF1B/ribsomal_bS6"/>
</dbReference>
<dbReference type="Proteomes" id="UP000637359">
    <property type="component" value="Unassembled WGS sequence"/>
</dbReference>
<comment type="caution">
    <text evidence="2">The sequence shown here is derived from an EMBL/GenBank/DDBJ whole genome shotgun (WGS) entry which is preliminary data.</text>
</comment>
<dbReference type="AlphaFoldDB" id="A0A923RKR4"/>
<organism evidence="2 3">
    <name type="scientific">Ornithinibacillus hominis</name>
    <dbReference type="NCBI Taxonomy" id="2763055"/>
    <lineage>
        <taxon>Bacteria</taxon>
        <taxon>Bacillati</taxon>
        <taxon>Bacillota</taxon>
        <taxon>Bacilli</taxon>
        <taxon>Bacillales</taxon>
        <taxon>Bacillaceae</taxon>
        <taxon>Ornithinibacillus</taxon>
    </lineage>
</organism>
<evidence type="ECO:0000256" key="1">
    <source>
        <dbReference type="SAM" id="Phobius"/>
    </source>
</evidence>
<evidence type="ECO:0000313" key="3">
    <source>
        <dbReference type="Proteomes" id="UP000637359"/>
    </source>
</evidence>
<feature type="transmembrane region" description="Helical" evidence="1">
    <location>
        <begin position="12"/>
        <end position="32"/>
    </location>
</feature>
<keyword evidence="1" id="KW-0812">Transmembrane</keyword>
<reference evidence="2" key="1">
    <citation type="submission" date="2020-08" db="EMBL/GenBank/DDBJ databases">
        <title>Genome public.</title>
        <authorList>
            <person name="Liu C."/>
            <person name="Sun Q."/>
        </authorList>
    </citation>
    <scope>NUCLEOTIDE SEQUENCE</scope>
    <source>
        <strain evidence="2">BX22</strain>
    </source>
</reference>
<accession>A0A923RKR4</accession>
<dbReference type="Gene3D" id="3.30.70.60">
    <property type="match status" value="1"/>
</dbReference>
<evidence type="ECO:0000313" key="2">
    <source>
        <dbReference type="EMBL" id="MBC5637462.1"/>
    </source>
</evidence>
<proteinExistence type="predicted"/>
<keyword evidence="1" id="KW-0472">Membrane</keyword>
<keyword evidence="1" id="KW-1133">Transmembrane helix</keyword>
<sequence length="225" mass="26102">MNSLFHENKQSFLLLLALLFILLTVIYFFFYLPMNQELKSKENNMELVEKGVSTLQSEVMKLEEGNQAGVEPYMQAEKLPQDPELEKLILTLQEIEFISDSRIDNINFTYGGSKPLRTDVEVEVEAEPEPEIQDEELEEMEQVESVIDLVNKPDNLEVISVSMAVNSPDYEHFQLFLNQIEKQERFMTVSSLHFQKPAERELLLEGDSFQTITANVTITTFYYQD</sequence>
<gene>
    <name evidence="2" type="ORF">H8S33_11655</name>
</gene>
<keyword evidence="3" id="KW-1185">Reference proteome</keyword>
<protein>
    <recommendedName>
        <fullName evidence="4">Potassium transporter</fullName>
    </recommendedName>
</protein>
<dbReference type="EMBL" id="JACOOL010000008">
    <property type="protein sequence ID" value="MBC5637462.1"/>
    <property type="molecule type" value="Genomic_DNA"/>
</dbReference>
<dbReference type="RefSeq" id="WP_186870174.1">
    <property type="nucleotide sequence ID" value="NZ_JACOOL010000008.1"/>
</dbReference>